<accession>A0A7J9L5Y6</accession>
<sequence length="228" mass="26290">MYKQALMADAWIREAEEASKLVEDIENRVNNKNPSLQHHGNCVIDIAARSKLLDVGIKIDRLESLLRNPPSKPILTNEDIDYRWKMLSDMQLRTKALALRLYALPTSSRPGNSTHGNHDDMNKIITDYIQDRTKSFSSEEDRELFRPLIANDVSMTSQVQVFDAYFKQICSQIKLQMALLISFCVADETRQYFDSTEFSPEDLLVLRCNTRISCAYIYLNSYLCSHII</sequence>
<reference evidence="1 2" key="1">
    <citation type="journal article" date="2019" name="Genome Biol. Evol.">
        <title>Insights into the evolution of the New World diploid cottons (Gossypium, subgenus Houzingenia) based on genome sequencing.</title>
        <authorList>
            <person name="Grover C.E."/>
            <person name="Arick M.A. 2nd"/>
            <person name="Thrash A."/>
            <person name="Conover J.L."/>
            <person name="Sanders W.S."/>
            <person name="Peterson D.G."/>
            <person name="Frelichowski J.E."/>
            <person name="Scheffler J.A."/>
            <person name="Scheffler B.E."/>
            <person name="Wendel J.F."/>
        </authorList>
    </citation>
    <scope>NUCLEOTIDE SEQUENCE [LARGE SCALE GENOMIC DNA]</scope>
    <source>
        <strain evidence="1">1</strain>
        <tissue evidence="1">Leaf</tissue>
    </source>
</reference>
<keyword evidence="2" id="KW-1185">Reference proteome</keyword>
<evidence type="ECO:0000313" key="1">
    <source>
        <dbReference type="EMBL" id="MBA0853809.1"/>
    </source>
</evidence>
<gene>
    <name evidence="1" type="ORF">Goshw_022175</name>
</gene>
<dbReference type="Proteomes" id="UP000593576">
    <property type="component" value="Unassembled WGS sequence"/>
</dbReference>
<organism evidence="1 2">
    <name type="scientific">Gossypium schwendimanii</name>
    <name type="common">Cotton</name>
    <dbReference type="NCBI Taxonomy" id="34291"/>
    <lineage>
        <taxon>Eukaryota</taxon>
        <taxon>Viridiplantae</taxon>
        <taxon>Streptophyta</taxon>
        <taxon>Embryophyta</taxon>
        <taxon>Tracheophyta</taxon>
        <taxon>Spermatophyta</taxon>
        <taxon>Magnoliopsida</taxon>
        <taxon>eudicotyledons</taxon>
        <taxon>Gunneridae</taxon>
        <taxon>Pentapetalae</taxon>
        <taxon>rosids</taxon>
        <taxon>malvids</taxon>
        <taxon>Malvales</taxon>
        <taxon>Malvaceae</taxon>
        <taxon>Malvoideae</taxon>
        <taxon>Gossypium</taxon>
    </lineage>
</organism>
<name>A0A7J9L5Y6_GOSSC</name>
<comment type="caution">
    <text evidence="1">The sequence shown here is derived from an EMBL/GenBank/DDBJ whole genome shotgun (WGS) entry which is preliminary data.</text>
</comment>
<proteinExistence type="predicted"/>
<dbReference type="OrthoDB" id="1419086at2759"/>
<dbReference type="EMBL" id="JABFAF010000004">
    <property type="protein sequence ID" value="MBA0853809.1"/>
    <property type="molecule type" value="Genomic_DNA"/>
</dbReference>
<evidence type="ECO:0000313" key="2">
    <source>
        <dbReference type="Proteomes" id="UP000593576"/>
    </source>
</evidence>
<dbReference type="AlphaFoldDB" id="A0A7J9L5Y6"/>
<protein>
    <submittedName>
        <fullName evidence="1">Uncharacterized protein</fullName>
    </submittedName>
</protein>